<evidence type="ECO:0000313" key="6">
    <source>
        <dbReference type="Proteomes" id="UP000480425"/>
    </source>
</evidence>
<protein>
    <submittedName>
        <fullName evidence="3">IS110 family transposase</fullName>
    </submittedName>
</protein>
<evidence type="ECO:0000259" key="1">
    <source>
        <dbReference type="Pfam" id="PF01548"/>
    </source>
</evidence>
<dbReference type="PANTHER" id="PTHR33055:SF13">
    <property type="entry name" value="TRANSPOSASE"/>
    <property type="match status" value="1"/>
</dbReference>
<reference evidence="5 6" key="1">
    <citation type="submission" date="2019-09" db="EMBL/GenBank/DDBJ databases">
        <title>Distinct polysaccharide growth profiles of human intestinal Prevotella copri isolates.</title>
        <authorList>
            <person name="Fehlner-Peach H."/>
            <person name="Magnabosco C."/>
            <person name="Raghavan V."/>
            <person name="Scher J.U."/>
            <person name="Tett A."/>
            <person name="Cox L.M."/>
            <person name="Gottsegen C."/>
            <person name="Watters A."/>
            <person name="Wiltshire- Gordon J.D."/>
            <person name="Segata N."/>
            <person name="Bonneau R."/>
            <person name="Littman D.R."/>
        </authorList>
    </citation>
    <scope>NUCLEOTIDE SEQUENCE [LARGE SCALE GENOMIC DNA]</scope>
    <source>
        <strain evidence="6">iA622</strain>
        <strain evidence="3">IA622</strain>
        <strain evidence="4">IAA917</strain>
        <strain evidence="5">iAA917</strain>
    </source>
</reference>
<evidence type="ECO:0000259" key="2">
    <source>
        <dbReference type="Pfam" id="PF02371"/>
    </source>
</evidence>
<dbReference type="Proteomes" id="UP000480425">
    <property type="component" value="Unassembled WGS sequence"/>
</dbReference>
<evidence type="ECO:0000313" key="3">
    <source>
        <dbReference type="EMBL" id="MQN80984.1"/>
    </source>
</evidence>
<comment type="caution">
    <text evidence="3">The sequence shown here is derived from an EMBL/GenBank/DDBJ whole genome shotgun (WGS) entry which is preliminary data.</text>
</comment>
<dbReference type="GO" id="GO:0006313">
    <property type="term" value="P:DNA transposition"/>
    <property type="evidence" value="ECO:0007669"/>
    <property type="project" value="InterPro"/>
</dbReference>
<dbReference type="InterPro" id="IPR003346">
    <property type="entry name" value="Transposase_20"/>
</dbReference>
<evidence type="ECO:0000313" key="5">
    <source>
        <dbReference type="Proteomes" id="UP000477980"/>
    </source>
</evidence>
<feature type="domain" description="Transposase IS116/IS110/IS902 C-terminal" evidence="2">
    <location>
        <begin position="248"/>
        <end position="326"/>
    </location>
</feature>
<dbReference type="InterPro" id="IPR002525">
    <property type="entry name" value="Transp_IS110-like_N"/>
</dbReference>
<dbReference type="RefSeq" id="WP_153091408.1">
    <property type="nucleotide sequence ID" value="NZ_VZAH01000068.1"/>
</dbReference>
<dbReference type="Pfam" id="PF01548">
    <property type="entry name" value="DEDD_Tnp_IS110"/>
    <property type="match status" value="1"/>
</dbReference>
<dbReference type="Pfam" id="PF02371">
    <property type="entry name" value="Transposase_20"/>
    <property type="match status" value="1"/>
</dbReference>
<dbReference type="InterPro" id="IPR047650">
    <property type="entry name" value="Transpos_IS110"/>
</dbReference>
<organism evidence="3 6">
    <name type="scientific">Segatella copri</name>
    <dbReference type="NCBI Taxonomy" id="165179"/>
    <lineage>
        <taxon>Bacteria</taxon>
        <taxon>Pseudomonadati</taxon>
        <taxon>Bacteroidota</taxon>
        <taxon>Bacteroidia</taxon>
        <taxon>Bacteroidales</taxon>
        <taxon>Prevotellaceae</taxon>
        <taxon>Segatella</taxon>
    </lineage>
</organism>
<accession>A0A6G1U087</accession>
<gene>
    <name evidence="4" type="ORF">F7D25_06275</name>
    <name evidence="3" type="ORF">F7D73_08465</name>
</gene>
<feature type="domain" description="Transposase IS110-like N-terminal" evidence="1">
    <location>
        <begin position="5"/>
        <end position="148"/>
    </location>
</feature>
<dbReference type="AlphaFoldDB" id="A0A6G1U087"/>
<proteinExistence type="predicted"/>
<name>A0A6G1U087_9BACT</name>
<evidence type="ECO:0000313" key="4">
    <source>
        <dbReference type="EMBL" id="MQP14021.1"/>
    </source>
</evidence>
<sequence length="383" mass="44389">MKAVCGLDVHKDSIYLCILHSDGELFEQVFGVLTFQLEEMRKLLQKHHVSEVCMESTSIYWIPIWRVLSSYFTLRLANPYFIKQLPGHKSDVKDAQWIAECTMKELVKGSFVPPEIIQQLRQYDRRIFDLNEEIVRKVSKVDGVLQRCNIRLSNYVSNIEGKSYRDVVRRLSEGVTDPNELLKLVHGRIVNRHGAETILASLSGVVSQAETDVLRQLHEEIDIAESHRDECQQRMLEICEKHFPEELKRLQKIPGIKERAATSLIAEIGTDMSKFETANHLTSWSGLRPRNDESNKKIKSRKITHGNVYLRNTIIQCAWAASRQKDCFFSRFSYHQTVVRRKNKMKVLVAVARKLLVAVWHVLHDETDYVDFKLDREESANNG</sequence>
<dbReference type="PANTHER" id="PTHR33055">
    <property type="entry name" value="TRANSPOSASE FOR INSERTION SEQUENCE ELEMENT IS1111A"/>
    <property type="match status" value="1"/>
</dbReference>
<dbReference type="Proteomes" id="UP000477980">
    <property type="component" value="Unassembled WGS sequence"/>
</dbReference>
<dbReference type="EMBL" id="VZAH01000068">
    <property type="protein sequence ID" value="MQP14021.1"/>
    <property type="molecule type" value="Genomic_DNA"/>
</dbReference>
<dbReference type="GO" id="GO:0004803">
    <property type="term" value="F:transposase activity"/>
    <property type="evidence" value="ECO:0007669"/>
    <property type="project" value="InterPro"/>
</dbReference>
<dbReference type="GO" id="GO:0003677">
    <property type="term" value="F:DNA binding"/>
    <property type="evidence" value="ECO:0007669"/>
    <property type="project" value="InterPro"/>
</dbReference>
<dbReference type="OrthoDB" id="9815354at2"/>
<dbReference type="NCBIfam" id="NF033542">
    <property type="entry name" value="transpos_IS110"/>
    <property type="match status" value="1"/>
</dbReference>
<dbReference type="EMBL" id="VZCB01000068">
    <property type="protein sequence ID" value="MQN80984.1"/>
    <property type="molecule type" value="Genomic_DNA"/>
</dbReference>